<feature type="compositionally biased region" description="Basic and acidic residues" evidence="1">
    <location>
        <begin position="20"/>
        <end position="31"/>
    </location>
</feature>
<dbReference type="OrthoDB" id="2103031at2759"/>
<name>A0A6G1I397_9PEZI</name>
<feature type="compositionally biased region" description="Low complexity" evidence="1">
    <location>
        <begin position="32"/>
        <end position="55"/>
    </location>
</feature>
<sequence length="314" mass="35985">MGWLWGKDDNAPDAVNKLDPSLRDFLEREAPKSTQPAQAQSAPSAQPRTSAPPTSAEDRPVVPEASLYKDGRYAHIWKNYRPLHEIEAATKNENDKLRDLVDLYEDRKKQIGRTALENCSLEMLEQQDCFTNGTWLDRTNMCRDKTRAFGRCYDMQIKFLKALGFLSVVGRPEEEEEKIQMHAYRLYQQMLEQERIREAAKETGQPTPELEPVLTPQKVAAAFGAKIPITKGEAFSSIPEPLRADFKKTIENKTPEEAAIEEAVFVADIERRKALGKDYAVIMQAEKLQRQKRWAEGRATVGDRMKRWWGGWDD</sequence>
<evidence type="ECO:0000256" key="1">
    <source>
        <dbReference type="SAM" id="MobiDB-lite"/>
    </source>
</evidence>
<organism evidence="2 3">
    <name type="scientific">Trichodelitschia bisporula</name>
    <dbReference type="NCBI Taxonomy" id="703511"/>
    <lineage>
        <taxon>Eukaryota</taxon>
        <taxon>Fungi</taxon>
        <taxon>Dikarya</taxon>
        <taxon>Ascomycota</taxon>
        <taxon>Pezizomycotina</taxon>
        <taxon>Dothideomycetes</taxon>
        <taxon>Dothideomycetes incertae sedis</taxon>
        <taxon>Phaeotrichales</taxon>
        <taxon>Phaeotrichaceae</taxon>
        <taxon>Trichodelitschia</taxon>
    </lineage>
</organism>
<feature type="region of interest" description="Disordered" evidence="1">
    <location>
        <begin position="1"/>
        <end position="62"/>
    </location>
</feature>
<gene>
    <name evidence="2" type="ORF">EJ06DRAFT_527735</name>
</gene>
<dbReference type="Proteomes" id="UP000799640">
    <property type="component" value="Unassembled WGS sequence"/>
</dbReference>
<proteinExistence type="predicted"/>
<evidence type="ECO:0000313" key="2">
    <source>
        <dbReference type="EMBL" id="KAF2402760.1"/>
    </source>
</evidence>
<protein>
    <recommendedName>
        <fullName evidence="4">Autophagy-related protein 6</fullName>
    </recommendedName>
</protein>
<evidence type="ECO:0000313" key="3">
    <source>
        <dbReference type="Proteomes" id="UP000799640"/>
    </source>
</evidence>
<evidence type="ECO:0008006" key="4">
    <source>
        <dbReference type="Google" id="ProtNLM"/>
    </source>
</evidence>
<keyword evidence="3" id="KW-1185">Reference proteome</keyword>
<dbReference type="EMBL" id="ML996690">
    <property type="protein sequence ID" value="KAF2402760.1"/>
    <property type="molecule type" value="Genomic_DNA"/>
</dbReference>
<accession>A0A6G1I397</accession>
<dbReference type="AlphaFoldDB" id="A0A6G1I397"/>
<feature type="compositionally biased region" description="Basic and acidic residues" evidence="1">
    <location>
        <begin position="1"/>
        <end position="10"/>
    </location>
</feature>
<reference evidence="2" key="1">
    <citation type="journal article" date="2020" name="Stud. Mycol.">
        <title>101 Dothideomycetes genomes: a test case for predicting lifestyles and emergence of pathogens.</title>
        <authorList>
            <person name="Haridas S."/>
            <person name="Albert R."/>
            <person name="Binder M."/>
            <person name="Bloem J."/>
            <person name="Labutti K."/>
            <person name="Salamov A."/>
            <person name="Andreopoulos B."/>
            <person name="Baker S."/>
            <person name="Barry K."/>
            <person name="Bills G."/>
            <person name="Bluhm B."/>
            <person name="Cannon C."/>
            <person name="Castanera R."/>
            <person name="Culley D."/>
            <person name="Daum C."/>
            <person name="Ezra D."/>
            <person name="Gonzalez J."/>
            <person name="Henrissat B."/>
            <person name="Kuo A."/>
            <person name="Liang C."/>
            <person name="Lipzen A."/>
            <person name="Lutzoni F."/>
            <person name="Magnuson J."/>
            <person name="Mondo S."/>
            <person name="Nolan M."/>
            <person name="Ohm R."/>
            <person name="Pangilinan J."/>
            <person name="Park H.-J."/>
            <person name="Ramirez L."/>
            <person name="Alfaro M."/>
            <person name="Sun H."/>
            <person name="Tritt A."/>
            <person name="Yoshinaga Y."/>
            <person name="Zwiers L.-H."/>
            <person name="Turgeon B."/>
            <person name="Goodwin S."/>
            <person name="Spatafora J."/>
            <person name="Crous P."/>
            <person name="Grigoriev I."/>
        </authorList>
    </citation>
    <scope>NUCLEOTIDE SEQUENCE</scope>
    <source>
        <strain evidence="2">CBS 262.69</strain>
    </source>
</reference>